<evidence type="ECO:0000256" key="1">
    <source>
        <dbReference type="ARBA" id="ARBA00007692"/>
    </source>
</evidence>
<dbReference type="AlphaFoldDB" id="A0A8B9B1K5"/>
<evidence type="ECO:0000256" key="2">
    <source>
        <dbReference type="ARBA" id="ARBA00022472"/>
    </source>
</evidence>
<name>A0A8B9B1K5_PHODC</name>
<dbReference type="RefSeq" id="XP_038990093.1">
    <property type="nucleotide sequence ID" value="XM_039134165.1"/>
</dbReference>
<dbReference type="InterPro" id="IPR003690">
    <property type="entry name" value="MTERF"/>
</dbReference>
<dbReference type="GeneID" id="103712531"/>
<dbReference type="PANTHER" id="PTHR13068">
    <property type="entry name" value="CGI-12 PROTEIN-RELATED"/>
    <property type="match status" value="1"/>
</dbReference>
<dbReference type="KEGG" id="pda:103712531"/>
<organism evidence="4 5">
    <name type="scientific">Phoenix dactylifera</name>
    <name type="common">Date palm</name>
    <dbReference type="NCBI Taxonomy" id="42345"/>
    <lineage>
        <taxon>Eukaryota</taxon>
        <taxon>Viridiplantae</taxon>
        <taxon>Streptophyta</taxon>
        <taxon>Embryophyta</taxon>
        <taxon>Tracheophyta</taxon>
        <taxon>Spermatophyta</taxon>
        <taxon>Magnoliopsida</taxon>
        <taxon>Liliopsida</taxon>
        <taxon>Arecaceae</taxon>
        <taxon>Coryphoideae</taxon>
        <taxon>Phoeniceae</taxon>
        <taxon>Phoenix</taxon>
    </lineage>
</organism>
<keyword evidence="3" id="KW-0809">Transit peptide</keyword>
<dbReference type="GO" id="GO:0006353">
    <property type="term" value="P:DNA-templated transcription termination"/>
    <property type="evidence" value="ECO:0007669"/>
    <property type="project" value="UniProtKB-KW"/>
</dbReference>
<gene>
    <name evidence="5" type="primary">LOC103712531</name>
</gene>
<reference evidence="5" key="2">
    <citation type="submission" date="2025-08" db="UniProtKB">
        <authorList>
            <consortium name="RefSeq"/>
        </authorList>
    </citation>
    <scope>IDENTIFICATION</scope>
    <source>
        <tissue evidence="5">Young leaves</tissue>
    </source>
</reference>
<keyword evidence="2" id="KW-0806">Transcription termination</keyword>
<dbReference type="SMART" id="SM00733">
    <property type="entry name" value="Mterf"/>
    <property type="match status" value="2"/>
</dbReference>
<dbReference type="PANTHER" id="PTHR13068:SF242">
    <property type="entry name" value="OS04G0637500 PROTEIN"/>
    <property type="match status" value="1"/>
</dbReference>
<dbReference type="GO" id="GO:0003676">
    <property type="term" value="F:nucleic acid binding"/>
    <property type="evidence" value="ECO:0007669"/>
    <property type="project" value="InterPro"/>
</dbReference>
<dbReference type="OrthoDB" id="632768at2759"/>
<evidence type="ECO:0000256" key="3">
    <source>
        <dbReference type="ARBA" id="ARBA00022946"/>
    </source>
</evidence>
<dbReference type="Pfam" id="PF02536">
    <property type="entry name" value="mTERF"/>
    <property type="match status" value="1"/>
</dbReference>
<protein>
    <submittedName>
        <fullName evidence="5">Uncharacterized protein LOC103712531</fullName>
    </submittedName>
</protein>
<comment type="similarity">
    <text evidence="1">Belongs to the mTERF family.</text>
</comment>
<dbReference type="Gene3D" id="1.25.70.10">
    <property type="entry name" value="Transcription termination factor 3, mitochondrial"/>
    <property type="match status" value="1"/>
</dbReference>
<evidence type="ECO:0000313" key="4">
    <source>
        <dbReference type="Proteomes" id="UP000228380"/>
    </source>
</evidence>
<dbReference type="InterPro" id="IPR038538">
    <property type="entry name" value="MTERF_sf"/>
</dbReference>
<reference evidence="4" key="1">
    <citation type="journal article" date="2019" name="Nat. Commun.">
        <title>Genome-wide association mapping of date palm fruit traits.</title>
        <authorList>
            <person name="Hazzouri K.M."/>
            <person name="Gros-Balthazard M."/>
            <person name="Flowers J.M."/>
            <person name="Copetti D."/>
            <person name="Lemansour A."/>
            <person name="Lebrun M."/>
            <person name="Masmoudi K."/>
            <person name="Ferrand S."/>
            <person name="Dhar M.I."/>
            <person name="Fresquez Z.A."/>
            <person name="Rosas U."/>
            <person name="Zhang J."/>
            <person name="Talag J."/>
            <person name="Lee S."/>
            <person name="Kudrna D."/>
            <person name="Powell R.F."/>
            <person name="Leitch I.J."/>
            <person name="Krueger R.R."/>
            <person name="Wing R.A."/>
            <person name="Amiri K.M.A."/>
            <person name="Purugganan M.D."/>
        </authorList>
    </citation>
    <scope>NUCLEOTIDE SEQUENCE [LARGE SCALE GENOMIC DNA]</scope>
    <source>
        <strain evidence="4">cv. Khalas</strain>
    </source>
</reference>
<keyword evidence="4" id="KW-1185">Reference proteome</keyword>
<accession>A0A8B9B1K5</accession>
<sequence>MLLPELSSSLLRRRGSKTLLSFLHHRRLGYLLYFSSSSATTAAAAPAAVKNSYLEPQFMVEYLITSSGLSPSEAAKASKHLRRIKSPQQPDSVLGFFKSHGFDDADIKKIVSCQPRCLGFDVEKSLAPKFRAVRDLGFSQSDLLNLFLSQSPVLNFRLHRTLLPRIELWRNLFGSMEILKKFIKRKQRFLSYSIEKRILPNLSLLRDCGIPDQKISLIVKRQPTLIVRRPDSLRHFSRSR</sequence>
<dbReference type="Proteomes" id="UP000228380">
    <property type="component" value="Chromosome 15"/>
</dbReference>
<keyword evidence="2" id="KW-0805">Transcription regulation</keyword>
<proteinExistence type="inferred from homology"/>
<keyword evidence="2" id="KW-0804">Transcription</keyword>
<evidence type="ECO:0000313" key="5">
    <source>
        <dbReference type="RefSeq" id="XP_038990093.1"/>
    </source>
</evidence>